<organism evidence="1 2">
    <name type="scientific">Pseudozyma flocculosa</name>
    <dbReference type="NCBI Taxonomy" id="84751"/>
    <lineage>
        <taxon>Eukaryota</taxon>
        <taxon>Fungi</taxon>
        <taxon>Dikarya</taxon>
        <taxon>Basidiomycota</taxon>
        <taxon>Ustilaginomycotina</taxon>
        <taxon>Ustilaginomycetes</taxon>
        <taxon>Ustilaginales</taxon>
        <taxon>Ustilaginaceae</taxon>
        <taxon>Pseudozyma</taxon>
    </lineage>
</organism>
<name>A0A5C3ESD5_9BASI</name>
<proteinExistence type="predicted"/>
<gene>
    <name evidence="1" type="ORF">PSFLO_00241</name>
</gene>
<evidence type="ECO:0000313" key="1">
    <source>
        <dbReference type="EMBL" id="SPO34770.1"/>
    </source>
</evidence>
<dbReference type="EMBL" id="OOIP01000001">
    <property type="protein sequence ID" value="SPO34770.1"/>
    <property type="molecule type" value="Genomic_DNA"/>
</dbReference>
<reference evidence="1 2" key="1">
    <citation type="submission" date="2018-03" db="EMBL/GenBank/DDBJ databases">
        <authorList>
            <person name="Guldener U."/>
        </authorList>
    </citation>
    <scope>NUCLEOTIDE SEQUENCE [LARGE SCALE GENOMIC DNA]</scope>
    <source>
        <strain evidence="1 2">DAOM196992</strain>
    </source>
</reference>
<keyword evidence="2" id="KW-1185">Reference proteome</keyword>
<dbReference type="Proteomes" id="UP000323386">
    <property type="component" value="Unassembled WGS sequence"/>
</dbReference>
<sequence length="322" mass="35267">MARWLAKLPGSTPRAAPPARCVLRPAHTWRCGSCEQITGEFVGLAGRAYRAFRRRDAVQTRCLAVGAFRVAVNVYVTRDGRFEVEAEGDDMSDAVILIKLRDTPGSSLLGWQPDAGRTFMCHAGAPFPDQVGQDIHMGEPHEAAKTGKPKLSTWAGVPGVALDMGVRPQAGGRALLGVVGTRSCIGDDAATLLARCGPIDCAADQRWQPGAAGGTSKKQHYARQFELLLPLKWPVRHRLHSHYVGRHVRIYIYMYQRVRPRGARACNRRELLFHATVRAPTTACFYMWSLRSSKQRLCNCAERRTTGAVGPADIAASLPTPS</sequence>
<evidence type="ECO:0000313" key="2">
    <source>
        <dbReference type="Proteomes" id="UP000323386"/>
    </source>
</evidence>
<protein>
    <submittedName>
        <fullName evidence="1">Uncharacterized protein</fullName>
    </submittedName>
</protein>
<accession>A0A5C3ESD5</accession>
<dbReference type="AlphaFoldDB" id="A0A5C3ESD5"/>